<feature type="region of interest" description="Disordered" evidence="1">
    <location>
        <begin position="32"/>
        <end position="158"/>
    </location>
</feature>
<feature type="compositionally biased region" description="Polar residues" evidence="1">
    <location>
        <begin position="94"/>
        <end position="111"/>
    </location>
</feature>
<dbReference type="AlphaFoldDB" id="A0AAX4K1E9"/>
<name>A0AAX4K1E9_9TREE</name>
<evidence type="ECO:0000313" key="3">
    <source>
        <dbReference type="Proteomes" id="UP001355207"/>
    </source>
</evidence>
<feature type="compositionally biased region" description="Basic and acidic residues" evidence="1">
    <location>
        <begin position="143"/>
        <end position="153"/>
    </location>
</feature>
<evidence type="ECO:0000313" key="2">
    <source>
        <dbReference type="EMBL" id="WWC90568.1"/>
    </source>
</evidence>
<evidence type="ECO:0000256" key="1">
    <source>
        <dbReference type="SAM" id="MobiDB-lite"/>
    </source>
</evidence>
<organism evidence="2 3">
    <name type="scientific">Kwoniella dendrophila CBS 6074</name>
    <dbReference type="NCBI Taxonomy" id="1295534"/>
    <lineage>
        <taxon>Eukaryota</taxon>
        <taxon>Fungi</taxon>
        <taxon>Dikarya</taxon>
        <taxon>Basidiomycota</taxon>
        <taxon>Agaricomycotina</taxon>
        <taxon>Tremellomycetes</taxon>
        <taxon>Tremellales</taxon>
        <taxon>Cryptococcaceae</taxon>
        <taxon>Kwoniella</taxon>
    </lineage>
</organism>
<feature type="compositionally biased region" description="Basic and acidic residues" evidence="1">
    <location>
        <begin position="64"/>
        <end position="88"/>
    </location>
</feature>
<dbReference type="RefSeq" id="XP_066077331.1">
    <property type="nucleotide sequence ID" value="XM_066221234.1"/>
</dbReference>
<sequence>MLFSLSAAASRSTVQSTVRSFCSTCYTLSNPPKLGESSHTRPRPIKTRGGILSSTTATKSRKVVKAERKSLDQYGDKVKTSSRRRTDDAPNFSDIIQNRSTWSTSSNVHSQRGSERPQSMRIGNHVNHDDVENAGYSRGFQDITDKDTSRDKQTGPLSLQIQNLDPSKRIEMVGFDLTTSLPTIFKTKLPVYRSSLFNFRSIPFNQLPPRKLPPFPINQIHEYKNTEFTNKGKILIHVTAITSKSQVSKLAFERNKSRRKFKSAFDAILNNQKEVEQEAILGLGIMERRALINPEQAYIASITSELFDAPIQQIQNDILEGLKYLKNSQSGRRNTSNNGILPKPRYIPRGKVEPSIKDLDAIGNQSLETIL</sequence>
<dbReference type="EMBL" id="CP144104">
    <property type="protein sequence ID" value="WWC90568.1"/>
    <property type="molecule type" value="Genomic_DNA"/>
</dbReference>
<dbReference type="GeneID" id="91096174"/>
<proteinExistence type="predicted"/>
<keyword evidence="3" id="KW-1185">Reference proteome</keyword>
<gene>
    <name evidence="2" type="ORF">L201_005504</name>
</gene>
<protein>
    <submittedName>
        <fullName evidence="2">Uncharacterized protein</fullName>
    </submittedName>
</protein>
<accession>A0AAX4K1E9</accession>
<dbReference type="Proteomes" id="UP001355207">
    <property type="component" value="Chromosome 7"/>
</dbReference>
<reference evidence="2 3" key="1">
    <citation type="submission" date="2024-01" db="EMBL/GenBank/DDBJ databases">
        <title>Comparative genomics of Cryptococcus and Kwoniella reveals pathogenesis evolution and contrasting modes of karyotype evolution via chromosome fusion or intercentromeric recombination.</title>
        <authorList>
            <person name="Coelho M.A."/>
            <person name="David-Palma M."/>
            <person name="Shea T."/>
            <person name="Bowers K."/>
            <person name="McGinley-Smith S."/>
            <person name="Mohammad A.W."/>
            <person name="Gnirke A."/>
            <person name="Yurkov A.M."/>
            <person name="Nowrousian M."/>
            <person name="Sun S."/>
            <person name="Cuomo C.A."/>
            <person name="Heitman J."/>
        </authorList>
    </citation>
    <scope>NUCLEOTIDE SEQUENCE [LARGE SCALE GENOMIC DNA]</scope>
    <source>
        <strain evidence="2 3">CBS 6074</strain>
    </source>
</reference>